<keyword evidence="8" id="KW-0732">Signal</keyword>
<feature type="domain" description="Pectinesterase catalytic" evidence="9">
    <location>
        <begin position="31"/>
        <end position="328"/>
    </location>
</feature>
<dbReference type="PANTHER" id="PTHR31321">
    <property type="entry name" value="ACYL-COA THIOESTER HYDROLASE YBHC-RELATED"/>
    <property type="match status" value="1"/>
</dbReference>
<gene>
    <name evidence="10" type="ORF">G6F64_006531</name>
</gene>
<evidence type="ECO:0000256" key="8">
    <source>
        <dbReference type="RuleBase" id="RU000589"/>
    </source>
</evidence>
<dbReference type="Gene3D" id="2.160.20.10">
    <property type="entry name" value="Single-stranded right-handed beta-helix, Pectin lyase-like"/>
    <property type="match status" value="1"/>
</dbReference>
<comment type="subcellular location">
    <subcellularLocation>
        <location evidence="8">Secreted</location>
    </subcellularLocation>
</comment>
<evidence type="ECO:0000313" key="10">
    <source>
        <dbReference type="EMBL" id="KAG1307798.1"/>
    </source>
</evidence>
<evidence type="ECO:0000256" key="7">
    <source>
        <dbReference type="PROSITE-ProRule" id="PRU10040"/>
    </source>
</evidence>
<dbReference type="GO" id="GO:0030599">
    <property type="term" value="F:pectinesterase activity"/>
    <property type="evidence" value="ECO:0007669"/>
    <property type="project" value="UniProtKB-UniRule"/>
</dbReference>
<comment type="function">
    <text evidence="8">Involved in maceration and soft-rotting of plant tissue.</text>
</comment>
<reference evidence="10" key="1">
    <citation type="journal article" date="2020" name="Microb. Genom.">
        <title>Genetic diversity of clinical and environmental Mucorales isolates obtained from an investigation of mucormycosis cases among solid organ transplant recipients.</title>
        <authorList>
            <person name="Nguyen M.H."/>
            <person name="Kaul D."/>
            <person name="Muto C."/>
            <person name="Cheng S.J."/>
            <person name="Richter R.A."/>
            <person name="Bruno V.M."/>
            <person name="Liu G."/>
            <person name="Beyhan S."/>
            <person name="Sundermann A.J."/>
            <person name="Mounaud S."/>
            <person name="Pasculle A.W."/>
            <person name="Nierman W.C."/>
            <person name="Driscoll E."/>
            <person name="Cumbie R."/>
            <person name="Clancy C.J."/>
            <person name="Dupont C.L."/>
        </authorList>
    </citation>
    <scope>NUCLEOTIDE SEQUENCE</scope>
    <source>
        <strain evidence="10">GL11</strain>
    </source>
</reference>
<accession>A0A9P6X8I0</accession>
<dbReference type="Pfam" id="PF01095">
    <property type="entry name" value="Pectinesterase"/>
    <property type="match status" value="1"/>
</dbReference>
<comment type="pathway">
    <text evidence="1 8">Glycan metabolism; pectin degradation; 2-dehydro-3-deoxy-D-gluconate from pectin: step 1/5.</text>
</comment>
<dbReference type="Proteomes" id="UP000716291">
    <property type="component" value="Unassembled WGS sequence"/>
</dbReference>
<sequence length="339" mass="37468">MRISLNQVLASSILFAPFITAAKTTLKVCPSCDHSNITSALAALPNNSETWTLLIAPGNYTEQLIITRSNTVLKPSSSTGVVSIQHSAYHDTQAHVGSDSDSAVLAVRGQNVKVYQMDIVNTFHQTQNMANLALSVETEKVSFYDVKFYGFQDTLYVGSNSSAYFKNCRIEGSVDFIFGSGTGYFESCDIASNKAGSYITADKRADENDNGGLYFNNCNTFATLPSGPLAETKNTSMTFTSPSQFPDSCYLGRPWSQYARVVYMNTSIGSHINPAGWSVWQIKDPRTDHVSFYEYKDRGSHPWNATTRANFSSLLTDVEAKKYTLENIFGDLSWIDLNY</sequence>
<protein>
    <recommendedName>
        <fullName evidence="3 8">Pectinesterase</fullName>
        <ecNumber evidence="3 8">3.1.1.11</ecNumber>
    </recommendedName>
</protein>
<dbReference type="GO" id="GO:0005576">
    <property type="term" value="C:extracellular region"/>
    <property type="evidence" value="ECO:0007669"/>
    <property type="project" value="UniProtKB-SubCell"/>
</dbReference>
<evidence type="ECO:0000256" key="1">
    <source>
        <dbReference type="ARBA" id="ARBA00005184"/>
    </source>
</evidence>
<dbReference type="PANTHER" id="PTHR31321:SF57">
    <property type="entry name" value="PECTINESTERASE 53-RELATED"/>
    <property type="match status" value="1"/>
</dbReference>
<comment type="catalytic activity">
    <reaction evidence="6 8">
        <text>[(1-&gt;4)-alpha-D-galacturonosyl methyl ester](n) + n H2O = [(1-&gt;4)-alpha-D-galacturonosyl](n) + n methanol + n H(+)</text>
        <dbReference type="Rhea" id="RHEA:22380"/>
        <dbReference type="Rhea" id="RHEA-COMP:14570"/>
        <dbReference type="Rhea" id="RHEA-COMP:14573"/>
        <dbReference type="ChEBI" id="CHEBI:15377"/>
        <dbReference type="ChEBI" id="CHEBI:15378"/>
        <dbReference type="ChEBI" id="CHEBI:17790"/>
        <dbReference type="ChEBI" id="CHEBI:140522"/>
        <dbReference type="ChEBI" id="CHEBI:140523"/>
        <dbReference type="EC" id="3.1.1.11"/>
    </reaction>
</comment>
<dbReference type="EMBL" id="JAANQT010000881">
    <property type="protein sequence ID" value="KAG1307798.1"/>
    <property type="molecule type" value="Genomic_DNA"/>
</dbReference>
<feature type="signal peptide" evidence="8">
    <location>
        <begin position="1"/>
        <end position="21"/>
    </location>
</feature>
<evidence type="ECO:0000256" key="2">
    <source>
        <dbReference type="ARBA" id="ARBA00008891"/>
    </source>
</evidence>
<feature type="chain" id="PRO_5040537831" description="Pectinesterase" evidence="8">
    <location>
        <begin position="22"/>
        <end position="339"/>
    </location>
</feature>
<keyword evidence="4 8" id="KW-0378">Hydrolase</keyword>
<comment type="caution">
    <text evidence="10">The sequence shown here is derived from an EMBL/GenBank/DDBJ whole genome shotgun (WGS) entry which is preliminary data.</text>
</comment>
<name>A0A9P6X8I0_RHIOR</name>
<dbReference type="PROSITE" id="PS00503">
    <property type="entry name" value="PECTINESTERASE_2"/>
    <property type="match status" value="1"/>
</dbReference>
<dbReference type="OrthoDB" id="1546079at2759"/>
<dbReference type="InterPro" id="IPR012334">
    <property type="entry name" value="Pectin_lyas_fold"/>
</dbReference>
<evidence type="ECO:0000256" key="5">
    <source>
        <dbReference type="ARBA" id="ARBA00023085"/>
    </source>
</evidence>
<evidence type="ECO:0000259" key="9">
    <source>
        <dbReference type="Pfam" id="PF01095"/>
    </source>
</evidence>
<proteinExistence type="inferred from homology"/>
<keyword evidence="8" id="KW-0964">Secreted</keyword>
<evidence type="ECO:0000313" key="11">
    <source>
        <dbReference type="Proteomes" id="UP000716291"/>
    </source>
</evidence>
<dbReference type="InterPro" id="IPR033131">
    <property type="entry name" value="Pectinesterase_Asp_AS"/>
</dbReference>
<organism evidence="10 11">
    <name type="scientific">Rhizopus oryzae</name>
    <name type="common">Mucormycosis agent</name>
    <name type="synonym">Rhizopus arrhizus var. delemar</name>
    <dbReference type="NCBI Taxonomy" id="64495"/>
    <lineage>
        <taxon>Eukaryota</taxon>
        <taxon>Fungi</taxon>
        <taxon>Fungi incertae sedis</taxon>
        <taxon>Mucoromycota</taxon>
        <taxon>Mucoromycotina</taxon>
        <taxon>Mucoromycetes</taxon>
        <taxon>Mucorales</taxon>
        <taxon>Mucorineae</taxon>
        <taxon>Rhizopodaceae</taxon>
        <taxon>Rhizopus</taxon>
    </lineage>
</organism>
<dbReference type="InterPro" id="IPR000070">
    <property type="entry name" value="Pectinesterase_cat"/>
</dbReference>
<evidence type="ECO:0000256" key="3">
    <source>
        <dbReference type="ARBA" id="ARBA00013229"/>
    </source>
</evidence>
<dbReference type="SUPFAM" id="SSF51126">
    <property type="entry name" value="Pectin lyase-like"/>
    <property type="match status" value="1"/>
</dbReference>
<dbReference type="EC" id="3.1.1.11" evidence="3 8"/>
<comment type="similarity">
    <text evidence="2">Belongs to the pectinesterase family.</text>
</comment>
<dbReference type="AlphaFoldDB" id="A0A9P6X8I0"/>
<keyword evidence="5 8" id="KW-0063">Aspartyl esterase</keyword>
<dbReference type="GO" id="GO:0042545">
    <property type="term" value="P:cell wall modification"/>
    <property type="evidence" value="ECO:0007669"/>
    <property type="project" value="UniProtKB-UniRule"/>
</dbReference>
<keyword evidence="8" id="KW-0961">Cell wall biogenesis/degradation</keyword>
<dbReference type="GO" id="GO:0045490">
    <property type="term" value="P:pectin catabolic process"/>
    <property type="evidence" value="ECO:0007669"/>
    <property type="project" value="UniProtKB-UniRule"/>
</dbReference>
<evidence type="ECO:0000256" key="4">
    <source>
        <dbReference type="ARBA" id="ARBA00022801"/>
    </source>
</evidence>
<feature type="active site" evidence="7">
    <location>
        <position position="175"/>
    </location>
</feature>
<keyword evidence="11" id="KW-1185">Reference proteome</keyword>
<evidence type="ECO:0000256" key="6">
    <source>
        <dbReference type="ARBA" id="ARBA00047928"/>
    </source>
</evidence>
<dbReference type="InterPro" id="IPR011050">
    <property type="entry name" value="Pectin_lyase_fold/virulence"/>
</dbReference>